<keyword evidence="1" id="KW-0614">Plasmid</keyword>
<dbReference type="Proteomes" id="UP000276254">
    <property type="component" value="Plasmid unnamed1"/>
</dbReference>
<evidence type="ECO:0008006" key="3">
    <source>
        <dbReference type="Google" id="ProtNLM"/>
    </source>
</evidence>
<sequence>MRSRNPDMTYRGVKVEPDVTLAVAQMGPVQIELIEQRCDTPTIYTRELKAKGGVHHMCTFAVDYDAALAHYESNNCPLVSEIRMSDGNRVGYFDTRETLGVITEVCEENAGLRAALAKVAATCAAWDGTDPVRILTRDGYKVPA</sequence>
<protein>
    <recommendedName>
        <fullName evidence="3">VOC domain-containing protein</fullName>
    </recommendedName>
</protein>
<evidence type="ECO:0000313" key="1">
    <source>
        <dbReference type="EMBL" id="AYJ85257.1"/>
    </source>
</evidence>
<reference evidence="1 2" key="1">
    <citation type="submission" date="2018-09" db="EMBL/GenBank/DDBJ databases">
        <title>Sphingomonas peninsula sp. nov., isolated from fildes peninsula, Antarctic soil.</title>
        <authorList>
            <person name="Yingchao G."/>
        </authorList>
    </citation>
    <scope>NUCLEOTIDE SEQUENCE [LARGE SCALE GENOMIC DNA]</scope>
    <source>
        <strain evidence="1 2">YZ-8</strain>
        <plasmid evidence="1 2">unnamed1</plasmid>
    </source>
</reference>
<dbReference type="Gene3D" id="3.10.180.10">
    <property type="entry name" value="2,3-Dihydroxybiphenyl 1,2-Dioxygenase, domain 1"/>
    <property type="match status" value="1"/>
</dbReference>
<dbReference type="RefSeq" id="WP_121151673.1">
    <property type="nucleotide sequence ID" value="NZ_CP032828.1"/>
</dbReference>
<name>A0A494T7F1_SPHPE</name>
<accession>A0A494T7F1</accession>
<dbReference type="Pfam" id="PF13669">
    <property type="entry name" value="Glyoxalase_4"/>
    <property type="match status" value="1"/>
</dbReference>
<dbReference type="KEGG" id="spha:D3Y57_04330"/>
<geneLocation type="plasmid" evidence="1">
    <name>unnamed1</name>
</geneLocation>
<organism evidence="1 2">
    <name type="scientific">Sphingomonas paeninsulae</name>
    <dbReference type="NCBI Taxonomy" id="2319844"/>
    <lineage>
        <taxon>Bacteria</taxon>
        <taxon>Pseudomonadati</taxon>
        <taxon>Pseudomonadota</taxon>
        <taxon>Alphaproteobacteria</taxon>
        <taxon>Sphingomonadales</taxon>
        <taxon>Sphingomonadaceae</taxon>
        <taxon>Sphingomonas</taxon>
    </lineage>
</organism>
<dbReference type="InterPro" id="IPR029068">
    <property type="entry name" value="Glyas_Bleomycin-R_OHBP_Dase"/>
</dbReference>
<dbReference type="SUPFAM" id="SSF54593">
    <property type="entry name" value="Glyoxalase/Bleomycin resistance protein/Dihydroxybiphenyl dioxygenase"/>
    <property type="match status" value="1"/>
</dbReference>
<dbReference type="EMBL" id="CP032828">
    <property type="protein sequence ID" value="AYJ85257.1"/>
    <property type="molecule type" value="Genomic_DNA"/>
</dbReference>
<dbReference type="AlphaFoldDB" id="A0A494T7F1"/>
<evidence type="ECO:0000313" key="2">
    <source>
        <dbReference type="Proteomes" id="UP000276254"/>
    </source>
</evidence>
<proteinExistence type="predicted"/>
<dbReference type="OrthoDB" id="9792173at2"/>
<keyword evidence="2" id="KW-1185">Reference proteome</keyword>
<gene>
    <name evidence="1" type="ORF">D3Y57_04330</name>
</gene>
<dbReference type="GeneID" id="39491802"/>